<dbReference type="InterPro" id="IPR040442">
    <property type="entry name" value="Pyrv_kinase-like_dom_sf"/>
</dbReference>
<reference evidence="5 6" key="1">
    <citation type="submission" date="2017-09" db="EMBL/GenBank/DDBJ databases">
        <title>The diverse metabolic capabilities of V. boronicumulans make it an excellent choice for continued studies on novel biodegradation.</title>
        <authorList>
            <person name="Sun S."/>
        </authorList>
    </citation>
    <scope>NUCLEOTIDE SEQUENCE [LARGE SCALE GENOMIC DNA]</scope>
    <source>
        <strain evidence="5 6">J1</strain>
    </source>
</reference>
<proteinExistence type="inferred from homology"/>
<gene>
    <name evidence="5" type="primary">hpaI</name>
    <name evidence="5" type="ORF">CKY39_01445</name>
</gene>
<dbReference type="PANTHER" id="PTHR30502">
    <property type="entry name" value="2-KETO-3-DEOXY-L-RHAMNONATE ALDOLASE"/>
    <property type="match status" value="1"/>
</dbReference>
<dbReference type="GO" id="GO:0046872">
    <property type="term" value="F:metal ion binding"/>
    <property type="evidence" value="ECO:0007669"/>
    <property type="project" value="UniProtKB-KW"/>
</dbReference>
<evidence type="ECO:0000256" key="1">
    <source>
        <dbReference type="ARBA" id="ARBA00005568"/>
    </source>
</evidence>
<evidence type="ECO:0000313" key="5">
    <source>
        <dbReference type="EMBL" id="ATA52037.1"/>
    </source>
</evidence>
<keyword evidence="2" id="KW-0479">Metal-binding</keyword>
<dbReference type="GO" id="GO:0005737">
    <property type="term" value="C:cytoplasm"/>
    <property type="evidence" value="ECO:0007669"/>
    <property type="project" value="TreeGrafter"/>
</dbReference>
<keyword evidence="3" id="KW-0456">Lyase</keyword>
<dbReference type="PANTHER" id="PTHR30502:SF0">
    <property type="entry name" value="PHOSPHOENOLPYRUVATE CARBOXYLASE FAMILY PROTEIN"/>
    <property type="match status" value="1"/>
</dbReference>
<dbReference type="Pfam" id="PF03328">
    <property type="entry name" value="HpcH_HpaI"/>
    <property type="match status" value="1"/>
</dbReference>
<evidence type="ECO:0000256" key="3">
    <source>
        <dbReference type="ARBA" id="ARBA00023239"/>
    </source>
</evidence>
<dbReference type="FunFam" id="3.20.20.60:FF:000004">
    <property type="entry name" value="5-keto-4-deoxy-D-glucarate aldolase"/>
    <property type="match status" value="1"/>
</dbReference>
<evidence type="ECO:0000313" key="6">
    <source>
        <dbReference type="Proteomes" id="UP000217154"/>
    </source>
</evidence>
<accession>A0A250DCD7</accession>
<feature type="domain" description="HpcH/HpaI aldolase/citrate lyase" evidence="4">
    <location>
        <begin position="18"/>
        <end position="251"/>
    </location>
</feature>
<dbReference type="NCBIfam" id="TIGR02311">
    <property type="entry name" value="HpaI"/>
    <property type="match status" value="1"/>
</dbReference>
<protein>
    <submittedName>
        <fullName evidence="5">2,4-dihydroxyhept-2-ene-1,7-dioic acid aldolase</fullName>
    </submittedName>
</protein>
<sequence length="273" mass="28655">MHTPLNTFKQALQAGQPQIGLWVGLGDGYVAELLAGTGYDWLLVDGEHAPNDVRSVLAQLQGISSAWSAQPEAQRSHPVVRIPVGDTTLIKQYLDIGAQTLLVPMVDTAEQAAQLVQGMRYPPEGIRGMGSALARASRWQAYPNYLHEANAQTCLLVQAETVEAMKNIDAIAATPGVDGVFIGPADLSASMGFVGQPNHPEVQAAIADAIARIRKAGKAAGILSTTEEQARKWLAAGALFVAVGVDTILLAAAAKQLLAKYKAAPGATAPNGY</sequence>
<organism evidence="5 6">
    <name type="scientific">Variovorax boronicumulans</name>
    <dbReference type="NCBI Taxonomy" id="436515"/>
    <lineage>
        <taxon>Bacteria</taxon>
        <taxon>Pseudomonadati</taxon>
        <taxon>Pseudomonadota</taxon>
        <taxon>Betaproteobacteria</taxon>
        <taxon>Burkholderiales</taxon>
        <taxon>Comamonadaceae</taxon>
        <taxon>Variovorax</taxon>
    </lineage>
</organism>
<dbReference type="InterPro" id="IPR050251">
    <property type="entry name" value="HpcH-HpaI_aldolase"/>
</dbReference>
<dbReference type="Gene3D" id="3.20.20.60">
    <property type="entry name" value="Phosphoenolpyruvate-binding domains"/>
    <property type="match status" value="1"/>
</dbReference>
<dbReference type="Proteomes" id="UP000217154">
    <property type="component" value="Chromosome"/>
</dbReference>
<dbReference type="InterPro" id="IPR012689">
    <property type="entry name" value="HpaI"/>
</dbReference>
<dbReference type="InterPro" id="IPR015813">
    <property type="entry name" value="Pyrv/PenolPyrv_kinase-like_dom"/>
</dbReference>
<dbReference type="KEGG" id="vbo:CKY39_01445"/>
<dbReference type="InterPro" id="IPR005000">
    <property type="entry name" value="Aldolase/citrate-lyase_domain"/>
</dbReference>
<dbReference type="RefSeq" id="WP_095743199.1">
    <property type="nucleotide sequence ID" value="NZ_CP023284.1"/>
</dbReference>
<name>A0A250DCD7_9BURK</name>
<dbReference type="AlphaFoldDB" id="A0A250DCD7"/>
<dbReference type="EMBL" id="CP023284">
    <property type="protein sequence ID" value="ATA52037.1"/>
    <property type="molecule type" value="Genomic_DNA"/>
</dbReference>
<comment type="similarity">
    <text evidence="1">Belongs to the HpcH/HpaI aldolase family.</text>
</comment>
<evidence type="ECO:0000256" key="2">
    <source>
        <dbReference type="ARBA" id="ARBA00022723"/>
    </source>
</evidence>
<dbReference type="SUPFAM" id="SSF51621">
    <property type="entry name" value="Phosphoenolpyruvate/pyruvate domain"/>
    <property type="match status" value="1"/>
</dbReference>
<dbReference type="GO" id="GO:0016832">
    <property type="term" value="F:aldehyde-lyase activity"/>
    <property type="evidence" value="ECO:0007669"/>
    <property type="project" value="UniProtKB-ARBA"/>
</dbReference>
<evidence type="ECO:0000259" key="4">
    <source>
        <dbReference type="Pfam" id="PF03328"/>
    </source>
</evidence>
<dbReference type="GO" id="GO:0010124">
    <property type="term" value="P:phenylacetate catabolic process"/>
    <property type="evidence" value="ECO:0007669"/>
    <property type="project" value="InterPro"/>
</dbReference>